<gene>
    <name evidence="11" type="ORF">EEDITHA_LOCUS19273</name>
</gene>
<dbReference type="GO" id="GO:0005109">
    <property type="term" value="F:frizzled binding"/>
    <property type="evidence" value="ECO:0007669"/>
    <property type="project" value="TreeGrafter"/>
</dbReference>
<keyword evidence="5" id="KW-0272">Extracellular matrix</keyword>
<dbReference type="PANTHER" id="PTHR12027:SF72">
    <property type="entry name" value="PROTEIN WNT-6"/>
    <property type="match status" value="1"/>
</dbReference>
<dbReference type="GO" id="GO:0007517">
    <property type="term" value="P:muscle organ development"/>
    <property type="evidence" value="ECO:0007669"/>
    <property type="project" value="UniProtKB-ARBA"/>
</dbReference>
<dbReference type="GO" id="GO:0005615">
    <property type="term" value="C:extracellular space"/>
    <property type="evidence" value="ECO:0007669"/>
    <property type="project" value="TreeGrafter"/>
</dbReference>
<dbReference type="GO" id="GO:0045165">
    <property type="term" value="P:cell fate commitment"/>
    <property type="evidence" value="ECO:0007669"/>
    <property type="project" value="TreeGrafter"/>
</dbReference>
<name>A0AAU9UZE2_EUPED</name>
<accession>A0AAU9UZE2</accession>
<dbReference type="PROSITE" id="PS00246">
    <property type="entry name" value="WNT1"/>
    <property type="match status" value="1"/>
</dbReference>
<evidence type="ECO:0000313" key="11">
    <source>
        <dbReference type="EMBL" id="CAH2104950.1"/>
    </source>
</evidence>
<comment type="function">
    <text evidence="10">Ligand for members of the frizzled family of seven transmembrane receptors.</text>
</comment>
<keyword evidence="6 10" id="KW-0879">Wnt signaling pathway</keyword>
<dbReference type="InterPro" id="IPR043158">
    <property type="entry name" value="Wnt_C"/>
</dbReference>
<dbReference type="InterPro" id="IPR018161">
    <property type="entry name" value="Wnt_CS"/>
</dbReference>
<reference evidence="11" key="1">
    <citation type="submission" date="2022-03" db="EMBL/GenBank/DDBJ databases">
        <authorList>
            <person name="Tunstrom K."/>
        </authorList>
    </citation>
    <scope>NUCLEOTIDE SEQUENCE</scope>
</reference>
<evidence type="ECO:0000256" key="9">
    <source>
        <dbReference type="ARBA" id="ARBA00023288"/>
    </source>
</evidence>
<keyword evidence="3 10" id="KW-0217">Developmental protein</keyword>
<comment type="similarity">
    <text evidence="2 10">Belongs to the Wnt family.</text>
</comment>
<organism evidence="11 12">
    <name type="scientific">Euphydryas editha</name>
    <name type="common">Edith's checkerspot</name>
    <dbReference type="NCBI Taxonomy" id="104508"/>
    <lineage>
        <taxon>Eukaryota</taxon>
        <taxon>Metazoa</taxon>
        <taxon>Ecdysozoa</taxon>
        <taxon>Arthropoda</taxon>
        <taxon>Hexapoda</taxon>
        <taxon>Insecta</taxon>
        <taxon>Pterygota</taxon>
        <taxon>Neoptera</taxon>
        <taxon>Endopterygota</taxon>
        <taxon>Lepidoptera</taxon>
        <taxon>Glossata</taxon>
        <taxon>Ditrysia</taxon>
        <taxon>Papilionoidea</taxon>
        <taxon>Nymphalidae</taxon>
        <taxon>Nymphalinae</taxon>
        <taxon>Euphydryas</taxon>
    </lineage>
</organism>
<proteinExistence type="inferred from homology"/>
<dbReference type="GO" id="GO:0000902">
    <property type="term" value="P:cell morphogenesis"/>
    <property type="evidence" value="ECO:0007669"/>
    <property type="project" value="UniProtKB-ARBA"/>
</dbReference>
<evidence type="ECO:0000256" key="3">
    <source>
        <dbReference type="ARBA" id="ARBA00022473"/>
    </source>
</evidence>
<protein>
    <recommendedName>
        <fullName evidence="10">Protein Wnt</fullName>
    </recommendedName>
</protein>
<keyword evidence="7" id="KW-1015">Disulfide bond</keyword>
<evidence type="ECO:0000256" key="1">
    <source>
        <dbReference type="ARBA" id="ARBA00004498"/>
    </source>
</evidence>
<keyword evidence="9" id="KW-0449">Lipoprotein</keyword>
<keyword evidence="8" id="KW-0325">Glycoprotein</keyword>
<evidence type="ECO:0000256" key="5">
    <source>
        <dbReference type="ARBA" id="ARBA00022530"/>
    </source>
</evidence>
<evidence type="ECO:0000256" key="2">
    <source>
        <dbReference type="ARBA" id="ARBA00005683"/>
    </source>
</evidence>
<dbReference type="PRINTS" id="PR01349">
    <property type="entry name" value="WNTPROTEIN"/>
</dbReference>
<sequence>MTVECRDRAVLSTAQRTEEKKLGVRDMRAGRTCSEATASPPPSTTSFFPLWIAKRLAKYLEIDIPFIISSETYPRRYTRETGFVNAITAAGVTYAITRACTAGSLLECSCQKEVPKPRHGRVAQIPQSPSPAQTDRWQWGGCSDNVRFGLQKSREFMDSRYKKKSDIKTLIKLHNHNAGRLAIKNNMKVECKCHGLSGSCTLRTCWWRMPAFREVGDRLRDRFEGAAKVISSNDGDSFMPDSPNIKRPGKKDIIYSEESPDFCSANMKTGSLGTEGRQCNISSAGTDSCDQLCCRRGYVQTTIREAENCNCQFKWCCEVICETCYVKRDIQTCL</sequence>
<dbReference type="EMBL" id="CAKOGL010000027">
    <property type="protein sequence ID" value="CAH2104950.1"/>
    <property type="molecule type" value="Genomic_DNA"/>
</dbReference>
<dbReference type="InterPro" id="IPR005817">
    <property type="entry name" value="Wnt"/>
</dbReference>
<dbReference type="GO" id="GO:0005125">
    <property type="term" value="F:cytokine activity"/>
    <property type="evidence" value="ECO:0007669"/>
    <property type="project" value="TreeGrafter"/>
</dbReference>
<dbReference type="AlphaFoldDB" id="A0AAU9UZE2"/>
<dbReference type="GO" id="GO:0030182">
    <property type="term" value="P:neuron differentiation"/>
    <property type="evidence" value="ECO:0007669"/>
    <property type="project" value="TreeGrafter"/>
</dbReference>
<dbReference type="GO" id="GO:0060070">
    <property type="term" value="P:canonical Wnt signaling pathway"/>
    <property type="evidence" value="ECO:0007669"/>
    <property type="project" value="TreeGrafter"/>
</dbReference>
<dbReference type="Gene3D" id="3.30.2460.20">
    <property type="match status" value="1"/>
</dbReference>
<evidence type="ECO:0000256" key="6">
    <source>
        <dbReference type="ARBA" id="ARBA00022687"/>
    </source>
</evidence>
<dbReference type="Proteomes" id="UP001153954">
    <property type="component" value="Unassembled WGS sequence"/>
</dbReference>
<keyword evidence="12" id="KW-1185">Reference proteome</keyword>
<comment type="caution">
    <text evidence="11">The sequence shown here is derived from an EMBL/GenBank/DDBJ whole genome shotgun (WGS) entry which is preliminary data.</text>
</comment>
<dbReference type="FunFam" id="3.30.2460.20:FF:000001">
    <property type="entry name" value="Wnt homolog"/>
    <property type="match status" value="1"/>
</dbReference>
<dbReference type="GO" id="GO:0060560">
    <property type="term" value="P:developmental growth involved in morphogenesis"/>
    <property type="evidence" value="ECO:0007669"/>
    <property type="project" value="UniProtKB-ARBA"/>
</dbReference>
<evidence type="ECO:0000256" key="8">
    <source>
        <dbReference type="ARBA" id="ARBA00023180"/>
    </source>
</evidence>
<evidence type="ECO:0000256" key="7">
    <source>
        <dbReference type="ARBA" id="ARBA00023157"/>
    </source>
</evidence>
<dbReference type="Pfam" id="PF00110">
    <property type="entry name" value="wnt"/>
    <property type="match status" value="1"/>
</dbReference>
<dbReference type="PANTHER" id="PTHR12027">
    <property type="entry name" value="WNT RELATED"/>
    <property type="match status" value="1"/>
</dbReference>
<dbReference type="SMART" id="SM00097">
    <property type="entry name" value="WNT1"/>
    <property type="match status" value="1"/>
</dbReference>
<comment type="subcellular location">
    <subcellularLocation>
        <location evidence="1 10">Secreted</location>
        <location evidence="1 10">Extracellular space</location>
        <location evidence="1 10">Extracellular matrix</location>
    </subcellularLocation>
</comment>
<evidence type="ECO:0000313" key="12">
    <source>
        <dbReference type="Proteomes" id="UP001153954"/>
    </source>
</evidence>
<evidence type="ECO:0000256" key="10">
    <source>
        <dbReference type="RuleBase" id="RU003500"/>
    </source>
</evidence>
<keyword evidence="4" id="KW-0964">Secreted</keyword>
<evidence type="ECO:0000256" key="4">
    <source>
        <dbReference type="ARBA" id="ARBA00022525"/>
    </source>
</evidence>